<protein>
    <submittedName>
        <fullName evidence="3">Tr-type G domain-containing protein</fullName>
    </submittedName>
</protein>
<proteinExistence type="predicted"/>
<dbReference type="GO" id="GO:0031419">
    <property type="term" value="F:cobalamin binding"/>
    <property type="evidence" value="ECO:0007669"/>
    <property type="project" value="InterPro"/>
</dbReference>
<accession>A0A0M3J8E9</accession>
<dbReference type="EMBL" id="UYRR01005893">
    <property type="protein sequence ID" value="VDK22096.1"/>
    <property type="molecule type" value="Genomic_DNA"/>
</dbReference>
<evidence type="ECO:0000313" key="1">
    <source>
        <dbReference type="EMBL" id="VDK22096.1"/>
    </source>
</evidence>
<name>A0A0M3J8E9_ANISI</name>
<dbReference type="GO" id="GO:0046872">
    <property type="term" value="F:metal ion binding"/>
    <property type="evidence" value="ECO:0007669"/>
    <property type="project" value="InterPro"/>
</dbReference>
<organism evidence="3">
    <name type="scientific">Anisakis simplex</name>
    <name type="common">Herring worm</name>
    <dbReference type="NCBI Taxonomy" id="6269"/>
    <lineage>
        <taxon>Eukaryota</taxon>
        <taxon>Metazoa</taxon>
        <taxon>Ecdysozoa</taxon>
        <taxon>Nematoda</taxon>
        <taxon>Chromadorea</taxon>
        <taxon>Rhabditida</taxon>
        <taxon>Spirurina</taxon>
        <taxon>Ascaridomorpha</taxon>
        <taxon>Ascaridoidea</taxon>
        <taxon>Anisakidae</taxon>
        <taxon>Anisakis</taxon>
        <taxon>Anisakis simplex complex</taxon>
    </lineage>
</organism>
<sequence length="99" mass="10958">MSFICHRIGRSLPSLSKPIRSLLFSSNRFLRSSDGKDVNHIVKRVKTFADREGRQPRILVSTIDKNGHSADKMVIATGFADLGTSLVACSFFGRFSPTT</sequence>
<dbReference type="SUPFAM" id="SSF52242">
    <property type="entry name" value="Cobalamin (vitamin B12)-binding domain"/>
    <property type="match status" value="1"/>
</dbReference>
<reference evidence="1 2" key="2">
    <citation type="submission" date="2018-11" db="EMBL/GenBank/DDBJ databases">
        <authorList>
            <consortium name="Pathogen Informatics"/>
        </authorList>
    </citation>
    <scope>NUCLEOTIDE SEQUENCE [LARGE SCALE GENOMIC DNA]</scope>
</reference>
<dbReference type="InterPro" id="IPR036724">
    <property type="entry name" value="Cobalamin-bd_sf"/>
</dbReference>
<evidence type="ECO:0000313" key="3">
    <source>
        <dbReference type="WBParaSite" id="ASIM_0000385201-mRNA-1"/>
    </source>
</evidence>
<dbReference type="Gene3D" id="3.40.50.280">
    <property type="entry name" value="Cobalamin-binding domain"/>
    <property type="match status" value="1"/>
</dbReference>
<dbReference type="AlphaFoldDB" id="A0A0M3J8E9"/>
<gene>
    <name evidence="1" type="ORF">ASIM_LOCUS3685</name>
</gene>
<dbReference type="WBParaSite" id="ASIM_0000385201-mRNA-1">
    <property type="protein sequence ID" value="ASIM_0000385201-mRNA-1"/>
    <property type="gene ID" value="ASIM_0000385201"/>
</dbReference>
<dbReference type="Proteomes" id="UP000267096">
    <property type="component" value="Unassembled WGS sequence"/>
</dbReference>
<keyword evidence="2" id="KW-1185">Reference proteome</keyword>
<evidence type="ECO:0000313" key="2">
    <source>
        <dbReference type="Proteomes" id="UP000267096"/>
    </source>
</evidence>
<reference evidence="3" key="1">
    <citation type="submission" date="2017-02" db="UniProtKB">
        <authorList>
            <consortium name="WormBaseParasite"/>
        </authorList>
    </citation>
    <scope>IDENTIFICATION</scope>
</reference>